<comment type="caution">
    <text evidence="2">The sequence shown here is derived from an EMBL/GenBank/DDBJ whole genome shotgun (WGS) entry which is preliminary data.</text>
</comment>
<dbReference type="AlphaFoldDB" id="A0A3E3I2F6"/>
<evidence type="ECO:0000313" key="3">
    <source>
        <dbReference type="EMBL" id="RGE68665.1"/>
    </source>
</evidence>
<dbReference type="RefSeq" id="WP_021633960.1">
    <property type="nucleotide sequence ID" value="NZ_CALBAU010000391.1"/>
</dbReference>
<dbReference type="Pfam" id="PF06161">
    <property type="entry name" value="DUF975"/>
    <property type="match status" value="1"/>
</dbReference>
<keyword evidence="1" id="KW-0472">Membrane</keyword>
<accession>A0A3E3I2F6</accession>
<name>A0A3E3I2F6_9FIRM</name>
<protein>
    <submittedName>
        <fullName evidence="2">DUF975 family protein</fullName>
    </submittedName>
</protein>
<feature type="transmembrane region" description="Helical" evidence="1">
    <location>
        <begin position="139"/>
        <end position="160"/>
    </location>
</feature>
<gene>
    <name evidence="3" type="ORF">DWY69_19600</name>
    <name evidence="2" type="ORF">DXC51_15245</name>
</gene>
<evidence type="ECO:0000256" key="1">
    <source>
        <dbReference type="SAM" id="Phobius"/>
    </source>
</evidence>
<evidence type="ECO:0000313" key="2">
    <source>
        <dbReference type="EMBL" id="RGE58769.1"/>
    </source>
</evidence>
<dbReference type="Proteomes" id="UP000260812">
    <property type="component" value="Unassembled WGS sequence"/>
</dbReference>
<feature type="transmembrane region" description="Helical" evidence="1">
    <location>
        <begin position="21"/>
        <end position="43"/>
    </location>
</feature>
<dbReference type="InterPro" id="IPR010380">
    <property type="entry name" value="DUF975"/>
</dbReference>
<dbReference type="GeneID" id="97988182"/>
<dbReference type="OrthoDB" id="9784844at2"/>
<keyword evidence="1" id="KW-1133">Transmembrane helix</keyword>
<proteinExistence type="predicted"/>
<dbReference type="PANTHER" id="PTHR40076">
    <property type="entry name" value="MEMBRANE PROTEIN-RELATED"/>
    <property type="match status" value="1"/>
</dbReference>
<evidence type="ECO:0000313" key="5">
    <source>
        <dbReference type="Proteomes" id="UP000261166"/>
    </source>
</evidence>
<feature type="transmembrane region" description="Helical" evidence="1">
    <location>
        <begin position="196"/>
        <end position="224"/>
    </location>
</feature>
<evidence type="ECO:0000313" key="4">
    <source>
        <dbReference type="Proteomes" id="UP000260812"/>
    </source>
</evidence>
<feature type="transmembrane region" description="Helical" evidence="1">
    <location>
        <begin position="110"/>
        <end position="133"/>
    </location>
</feature>
<keyword evidence="4" id="KW-1185">Reference proteome</keyword>
<feature type="transmembrane region" description="Helical" evidence="1">
    <location>
        <begin position="55"/>
        <end position="74"/>
    </location>
</feature>
<keyword evidence="1" id="KW-0812">Transmembrane</keyword>
<sequence length="244" mass="27350">MDRHASSAELKAKAKGQMLGKYGTLVPAFLVVEVIMTMINFMATFSLNTRTMTGLTVQFVIECLLQLLMGIFLAGQTYMYLNVCCGGNIKISDVFYGFGNHPDKAILIQLFQLLLCLVFFVPLFICMAIFSFVDVSVSVMILVFSITFVIGLVGGTIISLQYSQSFYVCLDFPEFSAIECLRYSRKIMKGSKGRRFYLAVSFIPLYLLGLLTCGIGLLFVIPYANTASANFYLELMSYRNRHNQ</sequence>
<organism evidence="2 4">
    <name type="scientific">Eisenbergiella massiliensis</name>
    <dbReference type="NCBI Taxonomy" id="1720294"/>
    <lineage>
        <taxon>Bacteria</taxon>
        <taxon>Bacillati</taxon>
        <taxon>Bacillota</taxon>
        <taxon>Clostridia</taxon>
        <taxon>Lachnospirales</taxon>
        <taxon>Lachnospiraceae</taxon>
        <taxon>Eisenbergiella</taxon>
    </lineage>
</organism>
<dbReference type="PANTHER" id="PTHR40076:SF1">
    <property type="entry name" value="MEMBRANE PROTEIN"/>
    <property type="match status" value="1"/>
</dbReference>
<dbReference type="EMBL" id="QVLU01000019">
    <property type="protein sequence ID" value="RGE68665.1"/>
    <property type="molecule type" value="Genomic_DNA"/>
</dbReference>
<dbReference type="GeneID" id="86056089"/>
<dbReference type="EMBL" id="QVLV01000010">
    <property type="protein sequence ID" value="RGE58769.1"/>
    <property type="molecule type" value="Genomic_DNA"/>
</dbReference>
<reference evidence="2 5" key="1">
    <citation type="submission" date="2018-08" db="EMBL/GenBank/DDBJ databases">
        <title>A genome reference for cultivated species of the human gut microbiota.</title>
        <authorList>
            <person name="Zou Y."/>
            <person name="Xue W."/>
            <person name="Luo G."/>
        </authorList>
    </citation>
    <scope>NUCLEOTIDE SEQUENCE [LARGE SCALE GENOMIC DNA]</scope>
    <source>
        <strain evidence="3 5">AF26-4BH</strain>
        <strain evidence="2">TF05-5AC</strain>
    </source>
</reference>
<dbReference type="Proteomes" id="UP000261166">
    <property type="component" value="Unassembled WGS sequence"/>
</dbReference>